<evidence type="ECO:0000313" key="3">
    <source>
        <dbReference type="Proteomes" id="UP001418222"/>
    </source>
</evidence>
<accession>A0AAP0BWZ2</accession>
<feature type="region of interest" description="Disordered" evidence="1">
    <location>
        <begin position="133"/>
        <end position="163"/>
    </location>
</feature>
<feature type="region of interest" description="Disordered" evidence="1">
    <location>
        <begin position="76"/>
        <end position="120"/>
    </location>
</feature>
<feature type="compositionally biased region" description="Basic residues" evidence="1">
    <location>
        <begin position="95"/>
        <end position="108"/>
    </location>
</feature>
<keyword evidence="3" id="KW-1185">Reference proteome</keyword>
<sequence>MEGGDSNLRAAEISAVSAMNFFKAVPCESSGEEEKQNAGPANIIVETEDHIMATGEEKENREISKSMEAMVCNDNLKEMIMPSNKKKPEKEKGKGKGKKNRRRRKKKGAKADHNIRGFPDGLAKLALGDGLIRFSGGETTTHRRNLTELWYEEEESKEEKDEK</sequence>
<comment type="caution">
    <text evidence="2">The sequence shown here is derived from an EMBL/GenBank/DDBJ whole genome shotgun (WGS) entry which is preliminary data.</text>
</comment>
<evidence type="ECO:0000313" key="2">
    <source>
        <dbReference type="EMBL" id="KAK8951771.1"/>
    </source>
</evidence>
<proteinExistence type="predicted"/>
<evidence type="ECO:0000256" key="1">
    <source>
        <dbReference type="SAM" id="MobiDB-lite"/>
    </source>
</evidence>
<protein>
    <submittedName>
        <fullName evidence="2">Uncharacterized protein</fullName>
    </submittedName>
</protein>
<dbReference type="AlphaFoldDB" id="A0AAP0BWZ2"/>
<feature type="region of interest" description="Disordered" evidence="1">
    <location>
        <begin position="28"/>
        <end position="50"/>
    </location>
</feature>
<name>A0AAP0BWZ2_9ASPA</name>
<reference evidence="2 3" key="1">
    <citation type="journal article" date="2022" name="Nat. Plants">
        <title>Genomes of leafy and leafless Platanthera orchids illuminate the evolution of mycoheterotrophy.</title>
        <authorList>
            <person name="Li M.H."/>
            <person name="Liu K.W."/>
            <person name="Li Z."/>
            <person name="Lu H.C."/>
            <person name="Ye Q.L."/>
            <person name="Zhang D."/>
            <person name="Wang J.Y."/>
            <person name="Li Y.F."/>
            <person name="Zhong Z.M."/>
            <person name="Liu X."/>
            <person name="Yu X."/>
            <person name="Liu D.K."/>
            <person name="Tu X.D."/>
            <person name="Liu B."/>
            <person name="Hao Y."/>
            <person name="Liao X.Y."/>
            <person name="Jiang Y.T."/>
            <person name="Sun W.H."/>
            <person name="Chen J."/>
            <person name="Chen Y.Q."/>
            <person name="Ai Y."/>
            <person name="Zhai J.W."/>
            <person name="Wu S.S."/>
            <person name="Zhou Z."/>
            <person name="Hsiao Y.Y."/>
            <person name="Wu W.L."/>
            <person name="Chen Y.Y."/>
            <person name="Lin Y.F."/>
            <person name="Hsu J.L."/>
            <person name="Li C.Y."/>
            <person name="Wang Z.W."/>
            <person name="Zhao X."/>
            <person name="Zhong W.Y."/>
            <person name="Ma X.K."/>
            <person name="Ma L."/>
            <person name="Huang J."/>
            <person name="Chen G.Z."/>
            <person name="Huang M.Z."/>
            <person name="Huang L."/>
            <person name="Peng D.H."/>
            <person name="Luo Y.B."/>
            <person name="Zou S.Q."/>
            <person name="Chen S.P."/>
            <person name="Lan S."/>
            <person name="Tsai W.C."/>
            <person name="Van de Peer Y."/>
            <person name="Liu Z.J."/>
        </authorList>
    </citation>
    <scope>NUCLEOTIDE SEQUENCE [LARGE SCALE GENOMIC DNA]</scope>
    <source>
        <strain evidence="2">Lor287</strain>
    </source>
</reference>
<gene>
    <name evidence="2" type="ORF">KSP39_PZI004397</name>
</gene>
<dbReference type="EMBL" id="JBBWWQ010000003">
    <property type="protein sequence ID" value="KAK8951771.1"/>
    <property type="molecule type" value="Genomic_DNA"/>
</dbReference>
<organism evidence="2 3">
    <name type="scientific">Platanthera zijinensis</name>
    <dbReference type="NCBI Taxonomy" id="2320716"/>
    <lineage>
        <taxon>Eukaryota</taxon>
        <taxon>Viridiplantae</taxon>
        <taxon>Streptophyta</taxon>
        <taxon>Embryophyta</taxon>
        <taxon>Tracheophyta</taxon>
        <taxon>Spermatophyta</taxon>
        <taxon>Magnoliopsida</taxon>
        <taxon>Liliopsida</taxon>
        <taxon>Asparagales</taxon>
        <taxon>Orchidaceae</taxon>
        <taxon>Orchidoideae</taxon>
        <taxon>Orchideae</taxon>
        <taxon>Orchidinae</taxon>
        <taxon>Platanthera</taxon>
    </lineage>
</organism>
<dbReference type="Proteomes" id="UP001418222">
    <property type="component" value="Unassembled WGS sequence"/>
</dbReference>